<proteinExistence type="predicted"/>
<dbReference type="InterPro" id="IPR032675">
    <property type="entry name" value="LRR_dom_sf"/>
</dbReference>
<keyword evidence="2" id="KW-1185">Reference proteome</keyword>
<protein>
    <submittedName>
        <fullName evidence="1">Uncharacterized protein</fullName>
    </submittedName>
</protein>
<evidence type="ECO:0000313" key="2">
    <source>
        <dbReference type="Proteomes" id="UP000076078"/>
    </source>
</evidence>
<organism evidence="1 2">
    <name type="scientific">Tieghemostelium lacteum</name>
    <name type="common">Slime mold</name>
    <name type="synonym">Dictyostelium lacteum</name>
    <dbReference type="NCBI Taxonomy" id="361077"/>
    <lineage>
        <taxon>Eukaryota</taxon>
        <taxon>Amoebozoa</taxon>
        <taxon>Evosea</taxon>
        <taxon>Eumycetozoa</taxon>
        <taxon>Dictyostelia</taxon>
        <taxon>Dictyosteliales</taxon>
        <taxon>Raperosteliaceae</taxon>
        <taxon>Tieghemostelium</taxon>
    </lineage>
</organism>
<sequence length="537" mass="62215">MNCVKSYFTPKQKLDIQFNNNNGVIPLIPLKMIVEYLWFGNKFTRDDDTSEKVQWKFNLLLVSRNFYHVISEHLEHNIKAPPTMTLSAKSIYQYFTSMIQSNSILNTVKSLDCAGYSLVNLVELVKKGYQNRTAEELNQIFFGSLKTLSINQSLNQTVFIELDEKMINDIYDCVCSTVESITFKPYFMYNDYLKPLHAKQSHFTHLTTLKFISVRIDPDFIVTICSLTKLKTLVFRAISIQNPPDMLILLKEFKNLVNLEVLTIRSDSYQLANLMFSPEELCNAMFKDGNGISDLFHLHTFQFFLPLENSSEGSLMALEKHLIEYLSFNSNLKYLGYHCGKPLDEHFAKYLLQVNQSLKKLKVYLPKTHIPKITNESLESLTCSLSCYSNDPTEEVIDALNTALKGSKINSIKFFHQFPADIYNVLNSLPHLKTLRMGLRPIRNVKSQPSISHIIRNCKNLEYLKLRVESTIFNLEYIMELFENGLTKLPKIKCMEIASTTDFITKAQVETIIHQYNSTFFIWYDPIEHALKLISRY</sequence>
<accession>A0A152A9M2</accession>
<dbReference type="InParanoid" id="A0A152A9M2"/>
<dbReference type="EMBL" id="LODT01000001">
    <property type="protein sequence ID" value="KYR02920.1"/>
    <property type="molecule type" value="Genomic_DNA"/>
</dbReference>
<dbReference type="Gene3D" id="3.80.10.10">
    <property type="entry name" value="Ribonuclease Inhibitor"/>
    <property type="match status" value="1"/>
</dbReference>
<evidence type="ECO:0000313" key="1">
    <source>
        <dbReference type="EMBL" id="KYR02920.1"/>
    </source>
</evidence>
<comment type="caution">
    <text evidence="1">The sequence shown here is derived from an EMBL/GenBank/DDBJ whole genome shotgun (WGS) entry which is preliminary data.</text>
</comment>
<name>A0A152A9M2_TIELA</name>
<dbReference type="Proteomes" id="UP000076078">
    <property type="component" value="Unassembled WGS sequence"/>
</dbReference>
<gene>
    <name evidence="1" type="ORF">DLAC_00400</name>
</gene>
<dbReference type="SUPFAM" id="SSF52047">
    <property type="entry name" value="RNI-like"/>
    <property type="match status" value="1"/>
</dbReference>
<dbReference type="AlphaFoldDB" id="A0A152A9M2"/>
<reference evidence="1 2" key="1">
    <citation type="submission" date="2015-12" db="EMBL/GenBank/DDBJ databases">
        <title>Dictyostelia acquired genes for synthesis and detection of signals that induce cell-type specialization by lateral gene transfer from prokaryotes.</title>
        <authorList>
            <person name="Gloeckner G."/>
            <person name="Schaap P."/>
        </authorList>
    </citation>
    <scope>NUCLEOTIDE SEQUENCE [LARGE SCALE GENOMIC DNA]</scope>
    <source>
        <strain evidence="1 2">TK</strain>
    </source>
</reference>